<feature type="chain" id="PRO_5036829983" description="Lipoprotein" evidence="1">
    <location>
        <begin position="21"/>
        <end position="233"/>
    </location>
</feature>
<evidence type="ECO:0000313" key="3">
    <source>
        <dbReference type="Proteomes" id="UP000622580"/>
    </source>
</evidence>
<keyword evidence="1" id="KW-0732">Signal</keyword>
<dbReference type="PROSITE" id="PS51257">
    <property type="entry name" value="PROKAR_LIPOPROTEIN"/>
    <property type="match status" value="1"/>
</dbReference>
<dbReference type="Proteomes" id="UP000622580">
    <property type="component" value="Unassembled WGS sequence"/>
</dbReference>
<name>A0A941HVD0_9CAUL</name>
<sequence length="233" mass="25735">MLKKITLAMAALSLAGCVSTQSVMTRTDMINRPPLDVVAQAELGDTIVEKGKLTTYEGLDLRNELTWGDGWLLKKFTISPGKLRARQQDAKFTYFYSDKMTVYDGLLGTAPYGAGGLCTKKVDPTFVRAFIVTGACGVNPKTAPEVRSTRVVDLDAPNFRQELIYNGRSGETVKFLYREFSGDYARPPFSQDVQYDLKDGNMIGFKGARIEIVEASNTKLSYRVLSSFPDPAV</sequence>
<dbReference type="EMBL" id="JAGSGD010000001">
    <property type="protein sequence ID" value="MBR7618573.1"/>
    <property type="molecule type" value="Genomic_DNA"/>
</dbReference>
<gene>
    <name evidence="2" type="ORF">JKL49_04165</name>
</gene>
<accession>A0A941HVD0</accession>
<evidence type="ECO:0008006" key="4">
    <source>
        <dbReference type="Google" id="ProtNLM"/>
    </source>
</evidence>
<organism evidence="2 3">
    <name type="scientific">Phenylobacterium glaciei</name>
    <dbReference type="NCBI Taxonomy" id="2803784"/>
    <lineage>
        <taxon>Bacteria</taxon>
        <taxon>Pseudomonadati</taxon>
        <taxon>Pseudomonadota</taxon>
        <taxon>Alphaproteobacteria</taxon>
        <taxon>Caulobacterales</taxon>
        <taxon>Caulobacteraceae</taxon>
        <taxon>Phenylobacterium</taxon>
    </lineage>
</organism>
<dbReference type="AlphaFoldDB" id="A0A941HVD0"/>
<keyword evidence="3" id="KW-1185">Reference proteome</keyword>
<evidence type="ECO:0000256" key="1">
    <source>
        <dbReference type="SAM" id="SignalP"/>
    </source>
</evidence>
<comment type="caution">
    <text evidence="2">The sequence shown here is derived from an EMBL/GenBank/DDBJ whole genome shotgun (WGS) entry which is preliminary data.</text>
</comment>
<protein>
    <recommendedName>
        <fullName evidence="4">Lipoprotein</fullName>
    </recommendedName>
</protein>
<evidence type="ECO:0000313" key="2">
    <source>
        <dbReference type="EMBL" id="MBR7618573.1"/>
    </source>
</evidence>
<feature type="signal peptide" evidence="1">
    <location>
        <begin position="1"/>
        <end position="20"/>
    </location>
</feature>
<dbReference type="RefSeq" id="WP_215338450.1">
    <property type="nucleotide sequence ID" value="NZ_JAGSGD010000001.1"/>
</dbReference>
<proteinExistence type="predicted"/>
<reference evidence="2" key="1">
    <citation type="submission" date="2021-04" db="EMBL/GenBank/DDBJ databases">
        <title>Draft genome assembly of strain Phenylobacterium sp. 20VBR1 using MiniION and Illumina platforms.</title>
        <authorList>
            <person name="Thomas F.A."/>
            <person name="Krishnan K.P."/>
            <person name="Sinha R.K."/>
        </authorList>
    </citation>
    <scope>NUCLEOTIDE SEQUENCE</scope>
    <source>
        <strain evidence="2">20VBR1</strain>
    </source>
</reference>